<dbReference type="AlphaFoldDB" id="A0A5C6QUB6"/>
<organism evidence="5 7">
    <name type="scientific">Colwellia hornerae</name>
    <dbReference type="NCBI Taxonomy" id="89402"/>
    <lineage>
        <taxon>Bacteria</taxon>
        <taxon>Pseudomonadati</taxon>
        <taxon>Pseudomonadota</taxon>
        <taxon>Gammaproteobacteria</taxon>
        <taxon>Alteromonadales</taxon>
        <taxon>Colwelliaceae</taxon>
        <taxon>Colwellia</taxon>
    </lineage>
</organism>
<dbReference type="PROSITE" id="PS51257">
    <property type="entry name" value="PROKAR_LIPOPROTEIN"/>
    <property type="match status" value="1"/>
</dbReference>
<feature type="repeat" description="TPR" evidence="1">
    <location>
        <begin position="81"/>
        <end position="114"/>
    </location>
</feature>
<name>A0A5C6QUB6_9GAMM</name>
<dbReference type="Pfam" id="PF14559">
    <property type="entry name" value="TPR_19"/>
    <property type="match status" value="1"/>
</dbReference>
<dbReference type="SMART" id="SM00028">
    <property type="entry name" value="TPR"/>
    <property type="match status" value="5"/>
</dbReference>
<dbReference type="Pfam" id="PF01476">
    <property type="entry name" value="LysM"/>
    <property type="match status" value="1"/>
</dbReference>
<dbReference type="PROSITE" id="PS50005">
    <property type="entry name" value="TPR"/>
    <property type="match status" value="3"/>
</dbReference>
<sequence>MIKFMPWLFITSVIALLTVLSGCVTQNYENDSTIPVVESDSSNNEMAMTRISLGLGYLKMGNTSQAKLNLEKAKRFSPNLSQVYTAFAHYYDVVGESQLATNAYEQALSIDAKNPDTLNNYGVFLCRHEKYADAEKYTLKAIAIPTYLMVSQSYENLALCQLKAGEFVKAEKYFTKSIQHSPNRASALLQMVRLQYVIADYKTAQRYLKRYEKATRRFSPEALSLAYKVFKKQRNHRIAKNYASMLLKMFPNSYQAKQYILNALAHTEADDLARVYQASIMPTIDTSPQKRVVVLSPNKAQKKRPKPESKKVKNTESSSVEKITVKHTQSQEKVVLEAKIHIVVKGDSLFSLSKQYNTHMKTLERWNNITRSDILKLGQKLHVSLPTHTDVIPTNNATNNAEQEKTQ</sequence>
<evidence type="ECO:0000256" key="1">
    <source>
        <dbReference type="PROSITE-ProRule" id="PRU00339"/>
    </source>
</evidence>
<dbReference type="PANTHER" id="PTHR33734">
    <property type="entry name" value="LYSM DOMAIN-CONTAINING GPI-ANCHORED PROTEIN 2"/>
    <property type="match status" value="1"/>
</dbReference>
<keyword evidence="6" id="KW-1185">Reference proteome</keyword>
<feature type="repeat" description="TPR" evidence="1">
    <location>
        <begin position="47"/>
        <end position="80"/>
    </location>
</feature>
<accession>A0A5C6QUB6</accession>
<dbReference type="OrthoDB" id="9814042at2"/>
<dbReference type="EMBL" id="VOLQ01000001">
    <property type="protein sequence ID" value="TWX72367.1"/>
    <property type="molecule type" value="Genomic_DNA"/>
</dbReference>
<dbReference type="InterPro" id="IPR013360">
    <property type="entry name" value="Pilus_4_PilW"/>
</dbReference>
<evidence type="ECO:0000256" key="2">
    <source>
        <dbReference type="SAM" id="MobiDB-lite"/>
    </source>
</evidence>
<evidence type="ECO:0000313" key="5">
    <source>
        <dbReference type="EMBL" id="TWX72367.1"/>
    </source>
</evidence>
<proteinExistence type="predicted"/>
<dbReference type="Proteomes" id="UP000321917">
    <property type="component" value="Unassembled WGS sequence"/>
</dbReference>
<dbReference type="InterPro" id="IPR011990">
    <property type="entry name" value="TPR-like_helical_dom_sf"/>
</dbReference>
<comment type="caution">
    <text evidence="5">The sequence shown here is derived from an EMBL/GenBank/DDBJ whole genome shotgun (WGS) entry which is preliminary data.</text>
</comment>
<dbReference type="CDD" id="cd00118">
    <property type="entry name" value="LysM"/>
    <property type="match status" value="1"/>
</dbReference>
<dbReference type="Gene3D" id="1.25.40.10">
    <property type="entry name" value="Tetratricopeptide repeat domain"/>
    <property type="match status" value="1"/>
</dbReference>
<feature type="repeat" description="TPR" evidence="1">
    <location>
        <begin position="151"/>
        <end position="184"/>
    </location>
</feature>
<keyword evidence="1" id="KW-0802">TPR repeat</keyword>
<dbReference type="InterPro" id="IPR036779">
    <property type="entry name" value="LysM_dom_sf"/>
</dbReference>
<dbReference type="PANTHER" id="PTHR33734:SF22">
    <property type="entry name" value="MEMBRANE-BOUND LYTIC MUREIN TRANSGLYCOSYLASE D"/>
    <property type="match status" value="1"/>
</dbReference>
<evidence type="ECO:0000259" key="3">
    <source>
        <dbReference type="PROSITE" id="PS51782"/>
    </source>
</evidence>
<dbReference type="Pfam" id="PF13431">
    <property type="entry name" value="TPR_17"/>
    <property type="match status" value="1"/>
</dbReference>
<dbReference type="SUPFAM" id="SSF54106">
    <property type="entry name" value="LysM domain"/>
    <property type="match status" value="1"/>
</dbReference>
<evidence type="ECO:0000313" key="4">
    <source>
        <dbReference type="EMBL" id="TWX62301.1"/>
    </source>
</evidence>
<dbReference type="SMART" id="SM00257">
    <property type="entry name" value="LysM"/>
    <property type="match status" value="1"/>
</dbReference>
<dbReference type="PROSITE" id="PS51782">
    <property type="entry name" value="LYSM"/>
    <property type="match status" value="1"/>
</dbReference>
<dbReference type="Proteomes" id="UP000321525">
    <property type="component" value="Unassembled WGS sequence"/>
</dbReference>
<dbReference type="InterPro" id="IPR018392">
    <property type="entry name" value="LysM"/>
</dbReference>
<gene>
    <name evidence="5" type="primary">pilW</name>
    <name evidence="4" type="ORF">ESZ26_02630</name>
    <name evidence="5" type="ORF">ESZ27_00735</name>
</gene>
<protein>
    <submittedName>
        <fullName evidence="5">Type IV pilus biogenesis/stability protein PilW</fullName>
    </submittedName>
</protein>
<feature type="compositionally biased region" description="Polar residues" evidence="2">
    <location>
        <begin position="315"/>
        <end position="324"/>
    </location>
</feature>
<feature type="domain" description="LysM" evidence="3">
    <location>
        <begin position="339"/>
        <end position="383"/>
    </location>
</feature>
<feature type="region of interest" description="Disordered" evidence="2">
    <location>
        <begin position="291"/>
        <end position="324"/>
    </location>
</feature>
<dbReference type="InterPro" id="IPR019734">
    <property type="entry name" value="TPR_rpt"/>
</dbReference>
<dbReference type="EMBL" id="VOLR01000003">
    <property type="protein sequence ID" value="TWX62301.1"/>
    <property type="molecule type" value="Genomic_DNA"/>
</dbReference>
<reference evidence="5 7" key="1">
    <citation type="submission" date="2019-07" db="EMBL/GenBank/DDBJ databases">
        <title>Genomes of sea-ice associated Colwellia species.</title>
        <authorList>
            <person name="Bowman J.P."/>
        </authorList>
    </citation>
    <scope>NUCLEOTIDE SEQUENCE [LARGE SCALE GENOMIC DNA]</scope>
    <source>
        <strain evidence="4 6">ACAM 607</strain>
        <strain evidence="5 7">IC036</strain>
    </source>
</reference>
<evidence type="ECO:0000313" key="7">
    <source>
        <dbReference type="Proteomes" id="UP000321917"/>
    </source>
</evidence>
<dbReference type="NCBIfam" id="TIGR02521">
    <property type="entry name" value="type_IV_pilW"/>
    <property type="match status" value="1"/>
</dbReference>
<evidence type="ECO:0000313" key="6">
    <source>
        <dbReference type="Proteomes" id="UP000321525"/>
    </source>
</evidence>
<dbReference type="Gene3D" id="3.10.350.10">
    <property type="entry name" value="LysM domain"/>
    <property type="match status" value="1"/>
</dbReference>
<dbReference type="SUPFAM" id="SSF48452">
    <property type="entry name" value="TPR-like"/>
    <property type="match status" value="1"/>
</dbReference>